<name>A0A8C4MXV0_EQUAS</name>
<proteinExistence type="predicted"/>
<reference evidence="1" key="1">
    <citation type="submission" date="2023-03" db="UniProtKB">
        <authorList>
            <consortium name="Ensembl"/>
        </authorList>
    </citation>
    <scope>IDENTIFICATION</scope>
</reference>
<protein>
    <submittedName>
        <fullName evidence="1">Uncharacterized protein</fullName>
    </submittedName>
</protein>
<dbReference type="OMA" id="KLMLFLW"/>
<dbReference type="Ensembl" id="ENSEAST00005035659.1">
    <property type="protein sequence ID" value="ENSEASP00005032720.1"/>
    <property type="gene ID" value="ENSEASG00005022357.1"/>
</dbReference>
<evidence type="ECO:0000313" key="1">
    <source>
        <dbReference type="Ensembl" id="ENSEASP00005032720.1"/>
    </source>
</evidence>
<organism evidence="1">
    <name type="scientific">Equus asinus asinus</name>
    <dbReference type="NCBI Taxonomy" id="83772"/>
    <lineage>
        <taxon>Eukaryota</taxon>
        <taxon>Metazoa</taxon>
        <taxon>Chordata</taxon>
        <taxon>Craniata</taxon>
        <taxon>Vertebrata</taxon>
        <taxon>Euteleostomi</taxon>
        <taxon>Mammalia</taxon>
        <taxon>Eutheria</taxon>
        <taxon>Laurasiatheria</taxon>
        <taxon>Perissodactyla</taxon>
        <taxon>Equidae</taxon>
        <taxon>Equus</taxon>
    </lineage>
</organism>
<sequence>LDFLQIVENPKKNKRMRKKLMLFLWKRGSPLPKGQNRGHPLQEATANLLTAPWSLSDATCPPTSTITQLPPPLGRTILPPRGLSWTVAGS</sequence>
<accession>A0A8C4MXV0</accession>
<dbReference type="AlphaFoldDB" id="A0A8C4MXV0"/>